<dbReference type="Pfam" id="PF01138">
    <property type="entry name" value="RNase_PH"/>
    <property type="match status" value="1"/>
</dbReference>
<protein>
    <submittedName>
        <fullName evidence="6">Uncharacterized protein</fullName>
    </submittedName>
</protein>
<dbReference type="GO" id="GO:0000177">
    <property type="term" value="C:cytoplasmic exosome (RNase complex)"/>
    <property type="evidence" value="ECO:0007669"/>
    <property type="project" value="TreeGrafter"/>
</dbReference>
<dbReference type="InterPro" id="IPR001247">
    <property type="entry name" value="ExoRNase_PH_dom1"/>
</dbReference>
<dbReference type="PANTHER" id="PTHR11097">
    <property type="entry name" value="EXOSOME COMPLEX EXONUCLEASE RIBOSOMAL RNA PROCESSING PROTEIN"/>
    <property type="match status" value="1"/>
</dbReference>
<organism evidence="6">
    <name type="scientific">marine sediment metagenome</name>
    <dbReference type="NCBI Taxonomy" id="412755"/>
    <lineage>
        <taxon>unclassified sequences</taxon>
        <taxon>metagenomes</taxon>
        <taxon>ecological metagenomes</taxon>
    </lineage>
</organism>
<name>X1KXP6_9ZZZZ</name>
<evidence type="ECO:0000259" key="4">
    <source>
        <dbReference type="Pfam" id="PF01138"/>
    </source>
</evidence>
<evidence type="ECO:0000259" key="5">
    <source>
        <dbReference type="Pfam" id="PF03725"/>
    </source>
</evidence>
<feature type="non-terminal residue" evidence="6">
    <location>
        <position position="184"/>
    </location>
</feature>
<comment type="caution">
    <text evidence="6">The sequence shown here is derived from an EMBL/GenBank/DDBJ whole genome shotgun (WGS) entry which is preliminary data.</text>
</comment>
<keyword evidence="3" id="KW-0271">Exosome</keyword>
<evidence type="ECO:0000313" key="6">
    <source>
        <dbReference type="EMBL" id="GAH98410.1"/>
    </source>
</evidence>
<dbReference type="InterPro" id="IPR020568">
    <property type="entry name" value="Ribosomal_Su5_D2-typ_SF"/>
</dbReference>
<feature type="domain" description="Exoribonuclease phosphorolytic" evidence="4">
    <location>
        <begin position="17"/>
        <end position="96"/>
    </location>
</feature>
<evidence type="ECO:0000256" key="2">
    <source>
        <dbReference type="ARBA" id="ARBA00022490"/>
    </source>
</evidence>
<dbReference type="AlphaFoldDB" id="X1KXP6"/>
<dbReference type="GO" id="GO:0035925">
    <property type="term" value="F:mRNA 3'-UTR AU-rich region binding"/>
    <property type="evidence" value="ECO:0007669"/>
    <property type="project" value="TreeGrafter"/>
</dbReference>
<dbReference type="SUPFAM" id="SSF55666">
    <property type="entry name" value="Ribonuclease PH domain 2-like"/>
    <property type="match status" value="1"/>
</dbReference>
<comment type="subcellular location">
    <subcellularLocation>
        <location evidence="1">Cytoplasm</location>
    </subcellularLocation>
</comment>
<reference evidence="6" key="1">
    <citation type="journal article" date="2014" name="Front. Microbiol.">
        <title>High frequency of phylogenetically diverse reductive dehalogenase-homologous genes in deep subseafloor sedimentary metagenomes.</title>
        <authorList>
            <person name="Kawai M."/>
            <person name="Futagami T."/>
            <person name="Toyoda A."/>
            <person name="Takaki Y."/>
            <person name="Nishi S."/>
            <person name="Hori S."/>
            <person name="Arai W."/>
            <person name="Tsubouchi T."/>
            <person name="Morono Y."/>
            <person name="Uchiyama I."/>
            <person name="Ito T."/>
            <person name="Fujiyama A."/>
            <person name="Inagaki F."/>
            <person name="Takami H."/>
        </authorList>
    </citation>
    <scope>NUCLEOTIDE SEQUENCE</scope>
    <source>
        <strain evidence="6">Expedition CK06-06</strain>
    </source>
</reference>
<dbReference type="InterPro" id="IPR015847">
    <property type="entry name" value="ExoRNase_PH_dom2"/>
</dbReference>
<keyword evidence="2" id="KW-0963">Cytoplasm</keyword>
<feature type="domain" description="Exoribonuclease phosphorolytic" evidence="5">
    <location>
        <begin position="123"/>
        <end position="181"/>
    </location>
</feature>
<dbReference type="PANTHER" id="PTHR11097:SF8">
    <property type="entry name" value="EXOSOME COMPLEX COMPONENT RRP42"/>
    <property type="match status" value="1"/>
</dbReference>
<accession>X1KXP6</accession>
<dbReference type="InterPro" id="IPR050590">
    <property type="entry name" value="Exosome_comp_Rrp42_subfam"/>
</dbReference>
<dbReference type="EMBL" id="BARV01001627">
    <property type="protein sequence ID" value="GAH98410.1"/>
    <property type="molecule type" value="Genomic_DNA"/>
</dbReference>
<evidence type="ECO:0000256" key="1">
    <source>
        <dbReference type="ARBA" id="ARBA00004496"/>
    </source>
</evidence>
<dbReference type="GO" id="GO:0016075">
    <property type="term" value="P:rRNA catabolic process"/>
    <property type="evidence" value="ECO:0007669"/>
    <property type="project" value="TreeGrafter"/>
</dbReference>
<evidence type="ECO:0000256" key="3">
    <source>
        <dbReference type="ARBA" id="ARBA00022835"/>
    </source>
</evidence>
<dbReference type="SUPFAM" id="SSF54211">
    <property type="entry name" value="Ribosomal protein S5 domain 2-like"/>
    <property type="match status" value="1"/>
</dbReference>
<dbReference type="InterPro" id="IPR036345">
    <property type="entry name" value="ExoRNase_PH_dom2_sf"/>
</dbReference>
<dbReference type="InterPro" id="IPR027408">
    <property type="entry name" value="PNPase/RNase_PH_dom_sf"/>
</dbReference>
<dbReference type="Gene3D" id="3.30.230.70">
    <property type="entry name" value="GHMP Kinase, N-terminal domain"/>
    <property type="match status" value="1"/>
</dbReference>
<dbReference type="Pfam" id="PF03725">
    <property type="entry name" value="RNase_PH_C"/>
    <property type="match status" value="1"/>
</dbReference>
<sequence>MVRASCEFTAAFFTVPYSCRFSLEGGPPGQQAIELARLIDRPIRSAKTIQNEMLCLIPNKLVYIIFIDVYSINYSGNLIDSGALSALTALISSKIPTAKILDEEKAKVEWDGGYFNTKKLLKNLPISVTFGKIDDVVFVDPNLTEELVMDGRITYAFNDDGNLVSLQKGGLATFSIDEVKSLAQ</sequence>
<proteinExistence type="predicted"/>
<gene>
    <name evidence="6" type="ORF">S06H3_04595</name>
</gene>